<keyword evidence="3" id="KW-0413">Isomerase</keyword>
<dbReference type="InParanoid" id="A0A0C3CVW0"/>
<sequence length="271" mass="29273">MSALPRLSNLAVSLKNGVALLKYNRPKAGNALNVPLIKDILAGMTWANNEDQVKVILQTGEGRLFTAGLDLQDKSVSGQQSTVISDEFLDAMSDLHKTMINSNKTLVTAVNGPAPGWGTTSLALADLVYASPDAVFFTPFVELGICAEACSSVTFAKIMGHQRAASLLLAGDRMTASELESAGLVTKVLPTENFLEGVLGTCYRIAKQPSEALKFNKSLMMRTSRQGLLEANETEVKSLKERARSQEARSAVDAFLLDQELRRQKKAQAKL</sequence>
<gene>
    <name evidence="4" type="ORF">OIDMADRAFT_195700</name>
</gene>
<dbReference type="CDD" id="cd06558">
    <property type="entry name" value="crotonase-like"/>
    <property type="match status" value="1"/>
</dbReference>
<organism evidence="4 5">
    <name type="scientific">Oidiodendron maius (strain Zn)</name>
    <dbReference type="NCBI Taxonomy" id="913774"/>
    <lineage>
        <taxon>Eukaryota</taxon>
        <taxon>Fungi</taxon>
        <taxon>Dikarya</taxon>
        <taxon>Ascomycota</taxon>
        <taxon>Pezizomycotina</taxon>
        <taxon>Leotiomycetes</taxon>
        <taxon>Leotiomycetes incertae sedis</taxon>
        <taxon>Myxotrichaceae</taxon>
        <taxon>Oidiodendron</taxon>
    </lineage>
</organism>
<dbReference type="PANTHER" id="PTHR43684">
    <property type="match status" value="1"/>
</dbReference>
<dbReference type="GO" id="GO:0004165">
    <property type="term" value="F:delta(3)-delta(2)-enoyl-CoA isomerase activity"/>
    <property type="evidence" value="ECO:0007669"/>
    <property type="project" value="UniProtKB-ARBA"/>
</dbReference>
<dbReference type="AlphaFoldDB" id="A0A0C3CVW0"/>
<evidence type="ECO:0000313" key="5">
    <source>
        <dbReference type="Proteomes" id="UP000054321"/>
    </source>
</evidence>
<dbReference type="STRING" id="913774.A0A0C3CVW0"/>
<dbReference type="Pfam" id="PF00378">
    <property type="entry name" value="ECH_1"/>
    <property type="match status" value="1"/>
</dbReference>
<comment type="subcellular location">
    <subcellularLocation>
        <location evidence="1">Peroxisome</location>
    </subcellularLocation>
</comment>
<dbReference type="InterPro" id="IPR014748">
    <property type="entry name" value="Enoyl-CoA_hydra_C"/>
</dbReference>
<protein>
    <recommendedName>
        <fullName evidence="6">Enoyl-CoA hydratase</fullName>
    </recommendedName>
</protein>
<dbReference type="PANTHER" id="PTHR43684:SF1">
    <property type="entry name" value="ENOYL-COA DELTA ISOMERASE 2"/>
    <property type="match status" value="1"/>
</dbReference>
<dbReference type="Gene3D" id="3.90.226.10">
    <property type="entry name" value="2-enoyl-CoA Hydratase, Chain A, domain 1"/>
    <property type="match status" value="1"/>
</dbReference>
<dbReference type="InterPro" id="IPR029045">
    <property type="entry name" value="ClpP/crotonase-like_dom_sf"/>
</dbReference>
<dbReference type="Proteomes" id="UP000054321">
    <property type="component" value="Unassembled WGS sequence"/>
</dbReference>
<dbReference type="SUPFAM" id="SSF52096">
    <property type="entry name" value="ClpP/crotonase"/>
    <property type="match status" value="1"/>
</dbReference>
<dbReference type="Gene3D" id="1.10.12.10">
    <property type="entry name" value="Lyase 2-enoyl-coa Hydratase, Chain A, domain 2"/>
    <property type="match status" value="1"/>
</dbReference>
<keyword evidence="5" id="KW-1185">Reference proteome</keyword>
<evidence type="ECO:0008006" key="6">
    <source>
        <dbReference type="Google" id="ProtNLM"/>
    </source>
</evidence>
<evidence type="ECO:0000313" key="4">
    <source>
        <dbReference type="EMBL" id="KIN03099.1"/>
    </source>
</evidence>
<evidence type="ECO:0000256" key="2">
    <source>
        <dbReference type="ARBA" id="ARBA00023140"/>
    </source>
</evidence>
<evidence type="ECO:0000256" key="1">
    <source>
        <dbReference type="ARBA" id="ARBA00004275"/>
    </source>
</evidence>
<dbReference type="HOGENOM" id="CLU_009834_7_2_1"/>
<dbReference type="EMBL" id="KN832874">
    <property type="protein sequence ID" value="KIN03099.1"/>
    <property type="molecule type" value="Genomic_DNA"/>
</dbReference>
<reference evidence="4 5" key="1">
    <citation type="submission" date="2014-04" db="EMBL/GenBank/DDBJ databases">
        <authorList>
            <consortium name="DOE Joint Genome Institute"/>
            <person name="Kuo A."/>
            <person name="Martino E."/>
            <person name="Perotto S."/>
            <person name="Kohler A."/>
            <person name="Nagy L.G."/>
            <person name="Floudas D."/>
            <person name="Copeland A."/>
            <person name="Barry K.W."/>
            <person name="Cichocki N."/>
            <person name="Veneault-Fourrey C."/>
            <person name="LaButti K."/>
            <person name="Lindquist E.A."/>
            <person name="Lipzen A."/>
            <person name="Lundell T."/>
            <person name="Morin E."/>
            <person name="Murat C."/>
            <person name="Sun H."/>
            <person name="Tunlid A."/>
            <person name="Henrissat B."/>
            <person name="Grigoriev I.V."/>
            <person name="Hibbett D.S."/>
            <person name="Martin F."/>
            <person name="Nordberg H.P."/>
            <person name="Cantor M.N."/>
            <person name="Hua S.X."/>
        </authorList>
    </citation>
    <scope>NUCLEOTIDE SEQUENCE [LARGE SCALE GENOMIC DNA]</scope>
    <source>
        <strain evidence="4 5">Zn</strain>
    </source>
</reference>
<accession>A0A0C3CVW0</accession>
<proteinExistence type="predicted"/>
<evidence type="ECO:0000256" key="3">
    <source>
        <dbReference type="ARBA" id="ARBA00023235"/>
    </source>
</evidence>
<keyword evidence="2" id="KW-0576">Peroxisome</keyword>
<dbReference type="GO" id="GO:0005777">
    <property type="term" value="C:peroxisome"/>
    <property type="evidence" value="ECO:0007669"/>
    <property type="project" value="UniProtKB-SubCell"/>
</dbReference>
<name>A0A0C3CVW0_OIDMZ</name>
<dbReference type="OrthoDB" id="448450at2759"/>
<reference evidence="5" key="2">
    <citation type="submission" date="2015-01" db="EMBL/GenBank/DDBJ databases">
        <title>Evolutionary Origins and Diversification of the Mycorrhizal Mutualists.</title>
        <authorList>
            <consortium name="DOE Joint Genome Institute"/>
            <consortium name="Mycorrhizal Genomics Consortium"/>
            <person name="Kohler A."/>
            <person name="Kuo A."/>
            <person name="Nagy L.G."/>
            <person name="Floudas D."/>
            <person name="Copeland A."/>
            <person name="Barry K.W."/>
            <person name="Cichocki N."/>
            <person name="Veneault-Fourrey C."/>
            <person name="LaButti K."/>
            <person name="Lindquist E.A."/>
            <person name="Lipzen A."/>
            <person name="Lundell T."/>
            <person name="Morin E."/>
            <person name="Murat C."/>
            <person name="Riley R."/>
            <person name="Ohm R."/>
            <person name="Sun H."/>
            <person name="Tunlid A."/>
            <person name="Henrissat B."/>
            <person name="Grigoriev I.V."/>
            <person name="Hibbett D.S."/>
            <person name="Martin F."/>
        </authorList>
    </citation>
    <scope>NUCLEOTIDE SEQUENCE [LARGE SCALE GENOMIC DNA]</scope>
    <source>
        <strain evidence="5">Zn</strain>
    </source>
</reference>
<dbReference type="InterPro" id="IPR051053">
    <property type="entry name" value="ECH/Chromodomain_protein"/>
</dbReference>
<dbReference type="InterPro" id="IPR001753">
    <property type="entry name" value="Enoyl-CoA_hydra/iso"/>
</dbReference>